<evidence type="ECO:0000313" key="11">
    <source>
        <dbReference type="EnsemblMetazoa" id="ENSAATROPP006384"/>
    </source>
</evidence>
<reference evidence="11" key="1">
    <citation type="submission" date="2024-04" db="UniProtKB">
        <authorList>
            <consortium name="EnsemblMetazoa"/>
        </authorList>
    </citation>
    <scope>IDENTIFICATION</scope>
    <source>
        <strain evidence="11">EBRO</strain>
    </source>
</reference>
<dbReference type="Pfam" id="PF14845">
    <property type="entry name" value="Glycohydro_20b2"/>
    <property type="match status" value="1"/>
</dbReference>
<dbReference type="PANTHER" id="PTHR22600">
    <property type="entry name" value="BETA-HEXOSAMINIDASE"/>
    <property type="match status" value="1"/>
</dbReference>
<dbReference type="GO" id="GO:0005886">
    <property type="term" value="C:plasma membrane"/>
    <property type="evidence" value="ECO:0007669"/>
    <property type="project" value="TreeGrafter"/>
</dbReference>
<keyword evidence="4" id="KW-0732">Signal</keyword>
<comment type="catalytic activity">
    <reaction evidence="1">
        <text>Hydrolysis of terminal non-reducing N-acetyl-D-hexosamine residues in N-acetyl-beta-D-hexosaminides.</text>
        <dbReference type="EC" id="3.2.1.52"/>
    </reaction>
</comment>
<dbReference type="InterPro" id="IPR015883">
    <property type="entry name" value="Glyco_hydro_20_cat"/>
</dbReference>
<evidence type="ECO:0000259" key="10">
    <source>
        <dbReference type="Pfam" id="PF14845"/>
    </source>
</evidence>
<keyword evidence="6" id="KW-0325">Glycoprotein</keyword>
<name>A0AAG5D698_ANOAO</name>
<protein>
    <recommendedName>
        <fullName evidence="3">beta-N-acetylhexosaminidase</fullName>
        <ecNumber evidence="3">3.2.1.52</ecNumber>
    </recommendedName>
</protein>
<sequence length="619" mass="70539">MMLTQKWFLISTALVAVALIVSICLLLPNARHVLESDPVWSYQCVNDRCIKTAISEESNPLSKAISLPACRLFCGPGTGLLWPQPTGPIEVGNELAHIDPEQIWFEWDENLRQLTPLWEANKERFRKQLHKKWQGVQPKPGGRSVRIKLDVQDDSLTLNYGTDESYKLTVGPGENAELLATITAKTFFGGRHGLETLSQFVQYDDLRSELQMVASLNVSDAPVFPHRGLALDTSRNFIDLESLRRTIDGMGLVKLNVFHWHITDSQSFPLVVKSRPTLHKYGAYSQREVYTAEDVRGLVQYALERGVRIIPELDAPAHVGEGWEKLDVTSCFNYQPWENYCVEPPCGQLDPTKHAVYDILEDVYREMNDMFNRSDLFHMGGDEVSIRCWNATHSIKSWMNQKNWGLQEADFMKLWNYFQTEALRRLDNTLPADGKKRPIVMWTSKLTESPYLEQYLDKDRYLIQVWTTGNDSKVANLLEKGYRLIISNYDALYLDCGFAGWVTDGSNWCAPYIGWQKVYNNDVLAIGGPYAQQILGGEAALWTEQSDSYTLDNRLWPRLSAHAERLWSNPRTGWQAAEARMLVHRERLVEEGIAANSLQPRWCLQNEGNCPIGGDGGRS</sequence>
<evidence type="ECO:0000313" key="12">
    <source>
        <dbReference type="Proteomes" id="UP000075880"/>
    </source>
</evidence>
<comment type="similarity">
    <text evidence="2">Belongs to the glycosyl hydrolase 20 family.</text>
</comment>
<evidence type="ECO:0000259" key="9">
    <source>
        <dbReference type="Pfam" id="PF00728"/>
    </source>
</evidence>
<dbReference type="InterPro" id="IPR029018">
    <property type="entry name" value="Hex-like_dom2"/>
</dbReference>
<accession>A0AAG5D698</accession>
<evidence type="ECO:0000256" key="4">
    <source>
        <dbReference type="ARBA" id="ARBA00022729"/>
    </source>
</evidence>
<dbReference type="SUPFAM" id="SSF55545">
    <property type="entry name" value="beta-N-acetylhexosaminidase-like domain"/>
    <property type="match status" value="1"/>
</dbReference>
<evidence type="ECO:0000256" key="7">
    <source>
        <dbReference type="ARBA" id="ARBA00023295"/>
    </source>
</evidence>
<dbReference type="EnsemblMetazoa" id="ENSAATROPT007114">
    <property type="protein sequence ID" value="ENSAATROPP006384"/>
    <property type="gene ID" value="ENSAATROPG005794"/>
</dbReference>
<keyword evidence="7" id="KW-0326">Glycosidase</keyword>
<keyword evidence="12" id="KW-1185">Reference proteome</keyword>
<organism evidence="11 12">
    <name type="scientific">Anopheles atroparvus</name>
    <name type="common">European mosquito</name>
    <dbReference type="NCBI Taxonomy" id="41427"/>
    <lineage>
        <taxon>Eukaryota</taxon>
        <taxon>Metazoa</taxon>
        <taxon>Ecdysozoa</taxon>
        <taxon>Arthropoda</taxon>
        <taxon>Hexapoda</taxon>
        <taxon>Insecta</taxon>
        <taxon>Pterygota</taxon>
        <taxon>Neoptera</taxon>
        <taxon>Endopterygota</taxon>
        <taxon>Diptera</taxon>
        <taxon>Nematocera</taxon>
        <taxon>Culicoidea</taxon>
        <taxon>Culicidae</taxon>
        <taxon>Anophelinae</taxon>
        <taxon>Anopheles</taxon>
    </lineage>
</organism>
<feature type="active site" description="Proton donor" evidence="8">
    <location>
        <position position="383"/>
    </location>
</feature>
<dbReference type="PRINTS" id="PR00738">
    <property type="entry name" value="GLHYDRLASE20"/>
</dbReference>
<dbReference type="AlphaFoldDB" id="A0AAG5D698"/>
<dbReference type="GO" id="GO:0005975">
    <property type="term" value="P:carbohydrate metabolic process"/>
    <property type="evidence" value="ECO:0007669"/>
    <property type="project" value="InterPro"/>
</dbReference>
<dbReference type="Proteomes" id="UP000075880">
    <property type="component" value="Unassembled WGS sequence"/>
</dbReference>
<evidence type="ECO:0000256" key="1">
    <source>
        <dbReference type="ARBA" id="ARBA00001231"/>
    </source>
</evidence>
<keyword evidence="5" id="KW-0378">Hydrolase</keyword>
<dbReference type="InterPro" id="IPR025705">
    <property type="entry name" value="Beta_hexosaminidase_sua/sub"/>
</dbReference>
<proteinExistence type="inferred from homology"/>
<evidence type="ECO:0000256" key="8">
    <source>
        <dbReference type="PIRSR" id="PIRSR625705-1"/>
    </source>
</evidence>
<feature type="domain" description="Glycoside hydrolase family 20 catalytic" evidence="9">
    <location>
        <begin position="224"/>
        <end position="569"/>
    </location>
</feature>
<dbReference type="GO" id="GO:0030203">
    <property type="term" value="P:glycosaminoglycan metabolic process"/>
    <property type="evidence" value="ECO:0007669"/>
    <property type="project" value="TreeGrafter"/>
</dbReference>
<evidence type="ECO:0000256" key="2">
    <source>
        <dbReference type="ARBA" id="ARBA00006285"/>
    </source>
</evidence>
<dbReference type="GO" id="GO:0016231">
    <property type="term" value="F:beta-N-acetylglucosaminidase activity"/>
    <property type="evidence" value="ECO:0007669"/>
    <property type="project" value="TreeGrafter"/>
</dbReference>
<dbReference type="FunFam" id="3.20.20.80:FF:000063">
    <property type="entry name" value="Beta-hexosaminidase"/>
    <property type="match status" value="1"/>
</dbReference>
<dbReference type="SUPFAM" id="SSF51445">
    <property type="entry name" value="(Trans)glycosidases"/>
    <property type="match status" value="1"/>
</dbReference>
<dbReference type="CDD" id="cd06562">
    <property type="entry name" value="GH20_HexA_HexB-like"/>
    <property type="match status" value="1"/>
</dbReference>
<dbReference type="PANTHER" id="PTHR22600:SF26">
    <property type="entry name" value="BETA-N-ACETYLHEXOSAMINIDASE"/>
    <property type="match status" value="1"/>
</dbReference>
<feature type="domain" description="Beta-hexosaminidase eukaryotic type N-terminal" evidence="10">
    <location>
        <begin position="81"/>
        <end position="199"/>
    </location>
</feature>
<evidence type="ECO:0000256" key="3">
    <source>
        <dbReference type="ARBA" id="ARBA00012663"/>
    </source>
</evidence>
<dbReference type="Pfam" id="PF00728">
    <property type="entry name" value="Glyco_hydro_20"/>
    <property type="match status" value="1"/>
</dbReference>
<dbReference type="InterPro" id="IPR029019">
    <property type="entry name" value="HEX_eukaryotic_N"/>
</dbReference>
<evidence type="ECO:0000256" key="6">
    <source>
        <dbReference type="ARBA" id="ARBA00023180"/>
    </source>
</evidence>
<dbReference type="InterPro" id="IPR017853">
    <property type="entry name" value="GH"/>
</dbReference>
<dbReference type="EC" id="3.2.1.52" evidence="3"/>
<evidence type="ECO:0000256" key="5">
    <source>
        <dbReference type="ARBA" id="ARBA00022801"/>
    </source>
</evidence>
<dbReference type="Gene3D" id="3.30.379.10">
    <property type="entry name" value="Chitobiase/beta-hexosaminidase domain 2-like"/>
    <property type="match status" value="1"/>
</dbReference>
<dbReference type="Gene3D" id="3.20.20.80">
    <property type="entry name" value="Glycosidases"/>
    <property type="match status" value="1"/>
</dbReference>